<accession>A0AAU9E1H1</accession>
<evidence type="ECO:0000313" key="4">
    <source>
        <dbReference type="Proteomes" id="UP001321786"/>
    </source>
</evidence>
<protein>
    <recommendedName>
        <fullName evidence="1">DUF6431 domain-containing protein</fullName>
    </recommendedName>
</protein>
<organism evidence="2 4">
    <name type="scientific">Helicovermis profundi</name>
    <dbReference type="NCBI Taxonomy" id="3065157"/>
    <lineage>
        <taxon>Bacteria</taxon>
        <taxon>Bacillati</taxon>
        <taxon>Bacillota</taxon>
        <taxon>Clostridia</taxon>
        <taxon>Helicovermis</taxon>
    </lineage>
</organism>
<name>A0AAU9E1H1_9FIRM</name>
<dbReference type="Proteomes" id="UP001321786">
    <property type="component" value="Chromosome"/>
</dbReference>
<dbReference type="KEGG" id="hprf:HLPR_04640"/>
<feature type="domain" description="DUF6431" evidence="1">
    <location>
        <begin position="33"/>
        <end position="97"/>
    </location>
</feature>
<dbReference type="KEGG" id="hprf:HLPR_26540"/>
<dbReference type="Pfam" id="PF20020">
    <property type="entry name" value="DUF6431"/>
    <property type="match status" value="1"/>
</dbReference>
<proteinExistence type="predicted"/>
<dbReference type="EMBL" id="AP028654">
    <property type="protein sequence ID" value="BEP28133.1"/>
    <property type="molecule type" value="Genomic_DNA"/>
</dbReference>
<dbReference type="EMBL" id="AP028654">
    <property type="protein sequence ID" value="BEP30323.1"/>
    <property type="molecule type" value="Genomic_DNA"/>
</dbReference>
<dbReference type="InterPro" id="IPR045536">
    <property type="entry name" value="DUF6431"/>
</dbReference>
<evidence type="ECO:0000259" key="1">
    <source>
        <dbReference type="Pfam" id="PF20020"/>
    </source>
</evidence>
<sequence>MITIFSTIIKSFSQNSYNTMIDHLPFHRLSCSCGQKGCLIKHAYYKRFIKISGKLYELKILRLICKCCGKTESVLPSWIVPYSQILLKDIITVIQTYLKKLPFENIMINNLLIDESNIRYIIRQFNRHWRERLAVFKIPINHKFTTIMSFKKYNRQFMQIKSTSNILFNNTHIT</sequence>
<keyword evidence="4" id="KW-1185">Reference proteome</keyword>
<reference evidence="2 4" key="1">
    <citation type="submission" date="2023-08" db="EMBL/GenBank/DDBJ databases">
        <title>Helicovermis profunda gen. nov., sp. nov., a novel mesophilic, fermentative bacterium within the Bacillota from a deep-sea hydrothermal vent chimney.</title>
        <authorList>
            <person name="Miyazaki U."/>
            <person name="Mizutani D."/>
            <person name="Hashimoto Y."/>
            <person name="Tame A."/>
            <person name="Sawayama S."/>
            <person name="Miyazaki J."/>
            <person name="Takai K."/>
            <person name="Nakagawa S."/>
        </authorList>
    </citation>
    <scope>NUCLEOTIDE SEQUENCE [LARGE SCALE GENOMIC DNA]</scope>
    <source>
        <strain evidence="2 4">S502</strain>
    </source>
</reference>
<evidence type="ECO:0000313" key="2">
    <source>
        <dbReference type="EMBL" id="BEP28133.1"/>
    </source>
</evidence>
<dbReference type="AlphaFoldDB" id="A0AAU9E1H1"/>
<gene>
    <name evidence="2" type="ORF">HLPR_04640</name>
    <name evidence="3" type="ORF">HLPR_26540</name>
</gene>
<evidence type="ECO:0000313" key="3">
    <source>
        <dbReference type="EMBL" id="BEP30323.1"/>
    </source>
</evidence>